<dbReference type="GO" id="GO:0005730">
    <property type="term" value="C:nucleolus"/>
    <property type="evidence" value="ECO:0007669"/>
    <property type="project" value="UniProtKB-SubCell"/>
</dbReference>
<dbReference type="Gene3D" id="3.30.70.330">
    <property type="match status" value="1"/>
</dbReference>
<protein>
    <submittedName>
        <fullName evidence="6">MKI67 FHA domain-interacting nucleolar phosphoprotein-like</fullName>
    </submittedName>
</protein>
<evidence type="ECO:0000313" key="6">
    <source>
        <dbReference type="EMBL" id="KAJ6850086.1"/>
    </source>
</evidence>
<reference evidence="6" key="2">
    <citation type="submission" date="2023-04" db="EMBL/GenBank/DDBJ databases">
        <authorList>
            <person name="Bruccoleri R.E."/>
            <person name="Oakeley E.J."/>
            <person name="Faust A.-M."/>
            <person name="Dessus-Babus S."/>
            <person name="Altorfer M."/>
            <person name="Burckhardt D."/>
            <person name="Oertli M."/>
            <person name="Naumann U."/>
            <person name="Petersen F."/>
            <person name="Wong J."/>
        </authorList>
    </citation>
    <scope>NUCLEOTIDE SEQUENCE</scope>
    <source>
        <strain evidence="6">GSM-AAB239-AS_SAM_17_03QT</strain>
        <tissue evidence="6">Leaf</tissue>
    </source>
</reference>
<dbReference type="InterPro" id="IPR000504">
    <property type="entry name" value="RRM_dom"/>
</dbReference>
<organism evidence="6 7">
    <name type="scientific">Iris pallida</name>
    <name type="common">Sweet iris</name>
    <dbReference type="NCBI Taxonomy" id="29817"/>
    <lineage>
        <taxon>Eukaryota</taxon>
        <taxon>Viridiplantae</taxon>
        <taxon>Streptophyta</taxon>
        <taxon>Embryophyta</taxon>
        <taxon>Tracheophyta</taxon>
        <taxon>Spermatophyta</taxon>
        <taxon>Magnoliopsida</taxon>
        <taxon>Liliopsida</taxon>
        <taxon>Asparagales</taxon>
        <taxon>Iridaceae</taxon>
        <taxon>Iridoideae</taxon>
        <taxon>Irideae</taxon>
        <taxon>Iris</taxon>
    </lineage>
</organism>
<evidence type="ECO:0000256" key="1">
    <source>
        <dbReference type="ARBA" id="ARBA00004604"/>
    </source>
</evidence>
<dbReference type="InterPro" id="IPR035979">
    <property type="entry name" value="RBD_domain_sf"/>
</dbReference>
<reference evidence="6" key="1">
    <citation type="journal article" date="2023" name="GigaByte">
        <title>Genome assembly of the bearded iris, Iris pallida Lam.</title>
        <authorList>
            <person name="Bruccoleri R.E."/>
            <person name="Oakeley E.J."/>
            <person name="Faust A.M.E."/>
            <person name="Altorfer M."/>
            <person name="Dessus-Babus S."/>
            <person name="Burckhardt D."/>
            <person name="Oertli M."/>
            <person name="Naumann U."/>
            <person name="Petersen F."/>
            <person name="Wong J."/>
        </authorList>
    </citation>
    <scope>NUCLEOTIDE SEQUENCE</scope>
    <source>
        <strain evidence="6">GSM-AAB239-AS_SAM_17_03QT</strain>
    </source>
</reference>
<evidence type="ECO:0000313" key="7">
    <source>
        <dbReference type="Proteomes" id="UP001140949"/>
    </source>
</evidence>
<keyword evidence="2 4" id="KW-0694">RNA-binding</keyword>
<keyword evidence="7" id="KW-1185">Reference proteome</keyword>
<dbReference type="Proteomes" id="UP001140949">
    <property type="component" value="Unassembled WGS sequence"/>
</dbReference>
<dbReference type="Pfam" id="PF00076">
    <property type="entry name" value="RRM_1"/>
    <property type="match status" value="1"/>
</dbReference>
<dbReference type="PANTHER" id="PTHR46754">
    <property type="entry name" value="MKI67 FHA DOMAIN-INTERACTING NUCLEOLAR PHOSPHOPROTEIN"/>
    <property type="match status" value="1"/>
</dbReference>
<dbReference type="SUPFAM" id="SSF54928">
    <property type="entry name" value="RNA-binding domain, RBD"/>
    <property type="match status" value="1"/>
</dbReference>
<keyword evidence="3" id="KW-0539">Nucleus</keyword>
<name>A0AAX6IA13_IRIPA</name>
<dbReference type="InterPro" id="IPR012677">
    <property type="entry name" value="Nucleotide-bd_a/b_plait_sf"/>
</dbReference>
<dbReference type="CDD" id="cd12307">
    <property type="entry name" value="RRM_NIFK_like"/>
    <property type="match status" value="1"/>
</dbReference>
<dbReference type="PROSITE" id="PS50102">
    <property type="entry name" value="RRM"/>
    <property type="match status" value="1"/>
</dbReference>
<proteinExistence type="predicted"/>
<dbReference type="SMART" id="SM00360">
    <property type="entry name" value="RRM"/>
    <property type="match status" value="1"/>
</dbReference>
<gene>
    <name evidence="6" type="ORF">M6B38_265770</name>
</gene>
<comment type="caution">
    <text evidence="6">The sequence shown here is derived from an EMBL/GenBank/DDBJ whole genome shotgun (WGS) entry which is preliminary data.</text>
</comment>
<evidence type="ECO:0000256" key="3">
    <source>
        <dbReference type="ARBA" id="ARBA00023242"/>
    </source>
</evidence>
<dbReference type="AlphaFoldDB" id="A0AAX6IA13"/>
<evidence type="ECO:0000256" key="4">
    <source>
        <dbReference type="PROSITE-ProRule" id="PRU00176"/>
    </source>
</evidence>
<dbReference type="EMBL" id="JANAVB010003200">
    <property type="protein sequence ID" value="KAJ6850086.1"/>
    <property type="molecule type" value="Genomic_DNA"/>
</dbReference>
<comment type="subcellular location">
    <subcellularLocation>
        <location evidence="1">Nucleus</location>
        <location evidence="1">Nucleolus</location>
    </subcellularLocation>
</comment>
<accession>A0AAX6IA13</accession>
<sequence>MGAKAKTALKKNLKKRASQLALARRTDESSDFLVRTKKKIAPFLTIYTHDGPASCRVVVCPRNMGAWLESTGSPNIGSVSRCVGHGTMAHGNLFLYKPLEGGSGRNFPVAEKELVKDTATVLYVGHIPHGFYEDQMEGFFKQFGTIKRLRIARNRKTGKSKHYGFIEFENPEVAKVVADEINGYLLFEHNLQLQLFPPERVHPKLWKGVNKRYEPLHWREIQRKRHNKEKTVAEHQKMVQGILKRVEKRCKRIRDAGIDYECPELLGQIQPASKKIRFDDDDDNDA</sequence>
<evidence type="ECO:0000256" key="2">
    <source>
        <dbReference type="ARBA" id="ARBA00022884"/>
    </source>
</evidence>
<dbReference type="GO" id="GO:0003723">
    <property type="term" value="F:RNA binding"/>
    <property type="evidence" value="ECO:0007669"/>
    <property type="project" value="UniProtKB-UniRule"/>
</dbReference>
<evidence type="ECO:0000259" key="5">
    <source>
        <dbReference type="PROSITE" id="PS50102"/>
    </source>
</evidence>
<feature type="domain" description="RRM" evidence="5">
    <location>
        <begin position="120"/>
        <end position="198"/>
    </location>
</feature>